<feature type="region of interest" description="Disordered" evidence="2">
    <location>
        <begin position="893"/>
        <end position="928"/>
    </location>
</feature>
<dbReference type="Gene3D" id="2.60.120.430">
    <property type="entry name" value="Galactose-binding lectin"/>
    <property type="match status" value="1"/>
</dbReference>
<accession>A0ABM8DMA1</accession>
<dbReference type="EMBL" id="AP027079">
    <property type="protein sequence ID" value="BDU68037.1"/>
    <property type="molecule type" value="Genomic_DNA"/>
</dbReference>
<evidence type="ECO:0000256" key="2">
    <source>
        <dbReference type="SAM" id="MobiDB-lite"/>
    </source>
</evidence>
<protein>
    <submittedName>
        <fullName evidence="3">Uncharacterized protein</fullName>
    </submittedName>
</protein>
<dbReference type="Pfam" id="PF13265">
    <property type="entry name" value="DUF4056"/>
    <property type="match status" value="1"/>
</dbReference>
<proteinExistence type="predicted"/>
<feature type="compositionally biased region" description="Pro residues" evidence="2">
    <location>
        <begin position="503"/>
        <end position="513"/>
    </location>
</feature>
<dbReference type="RefSeq" id="WP_286354663.1">
    <property type="nucleotide sequence ID" value="NZ_AP027079.1"/>
</dbReference>
<feature type="coiled-coil region" evidence="1">
    <location>
        <begin position="862"/>
        <end position="889"/>
    </location>
</feature>
<organism evidence="3 4">
    <name type="scientific">Geothrix oryzae</name>
    <dbReference type="NCBI Taxonomy" id="2927975"/>
    <lineage>
        <taxon>Bacteria</taxon>
        <taxon>Pseudomonadati</taxon>
        <taxon>Acidobacteriota</taxon>
        <taxon>Holophagae</taxon>
        <taxon>Holophagales</taxon>
        <taxon>Holophagaceae</taxon>
        <taxon>Geothrix</taxon>
    </lineage>
</organism>
<dbReference type="InterPro" id="IPR025130">
    <property type="entry name" value="DUF4056"/>
</dbReference>
<feature type="compositionally biased region" description="Gly residues" evidence="2">
    <location>
        <begin position="897"/>
        <end position="916"/>
    </location>
</feature>
<gene>
    <name evidence="3" type="ORF">GETHOR_01380</name>
</gene>
<keyword evidence="4" id="KW-1185">Reference proteome</keyword>
<feature type="region of interest" description="Disordered" evidence="2">
    <location>
        <begin position="493"/>
        <end position="513"/>
    </location>
</feature>
<name>A0ABM8DMA1_9BACT</name>
<feature type="region of interest" description="Disordered" evidence="2">
    <location>
        <begin position="644"/>
        <end position="664"/>
    </location>
</feature>
<evidence type="ECO:0000313" key="3">
    <source>
        <dbReference type="EMBL" id="BDU68037.1"/>
    </source>
</evidence>
<keyword evidence="1" id="KW-0175">Coiled coil</keyword>
<reference evidence="4" key="1">
    <citation type="journal article" date="2023" name="Int. J. Syst. Evol. Microbiol.">
        <title>Mesoterricola silvestris gen. nov., sp. nov., Mesoterricola sediminis sp. nov., Geothrix oryzae sp. nov., Geothrix edaphica sp. nov., Geothrix rubra sp. nov., and Geothrix limicola sp. nov., six novel members of Acidobacteriota isolated from soils.</title>
        <authorList>
            <person name="Itoh H."/>
            <person name="Sugisawa Y."/>
            <person name="Mise K."/>
            <person name="Xu Z."/>
            <person name="Kuniyasu M."/>
            <person name="Ushijima N."/>
            <person name="Kawano K."/>
            <person name="Kobayashi E."/>
            <person name="Shiratori Y."/>
            <person name="Masuda Y."/>
            <person name="Senoo K."/>
        </authorList>
    </citation>
    <scope>NUCLEOTIDE SEQUENCE [LARGE SCALE GENOMIC DNA]</scope>
    <source>
        <strain evidence="4">Red222</strain>
    </source>
</reference>
<evidence type="ECO:0000313" key="4">
    <source>
        <dbReference type="Proteomes" id="UP001242010"/>
    </source>
</evidence>
<sequence length="1261" mass="133820">MSIQLALLKKVRCRFLCKDSGGPVAGIVASLAIGVGDVSNRILVPLGTLCSDAAGYVSFDLKGLIARGITTADQLILTSPQLPNGEVSLLDTLFGGKSDGGEASLSPRISAISMVGLGAVGTNGDGGAATPNLCLVFPVQVPRKPCPGDQPGESSCSRSTLPAIQSPDACDYQASPFSFVTPVASSLGDGCCETMVPATLPIQEHRFFKVIVRREANEGDLGLVEDLGNIREVSVTDALITHTPKLKFAEVLEFQQQWLSLGHSLGEIKYSLALAPGEATQIAVIDWSRQDSISRTDSVLSGEYMDHSIKRDRSIEETIDSALKESQGGSSFMAGTSGQATIPLAYVTMSFNHAIGYGVSNSWGNRDLEADSLQDLHDKIRQQSGYTRSLNSTVVVQASQAEQNVLQTRKVANHNHCHALTIQYYEVLRHYKIRTLFTGRKKALLVPFKPFPFTWELALQFRSILEPVLIDPALKPCFDAIYRLKAVPSVYDTPPGDGGTGKPPAPTPPPTPAPLTKKVTVFTYYPSGVGSQVEVKKDDKIRISATGEAFTGGFVTYGPDGHADTATADFMAPGLRKFSLICKVGRQGTWQQAGAFAEVVADGDGELIFNMNDIKNDYDNNRPLDHSEQKDRWEVSITYPSHAIVTPDPGPPADPNANPNGSGGAALAHAPSLVEDSLCLTKLLTHLNGNLGYYNGCVWALQNPIERRIRLEAALSEHPDLLDALDDIPLAISGNYVAFAYDGPFLNWEPSRATDPALPLEDIVTLPTRGVFAEAQLGHCNACEERDPTRMWDWKEMTIETPPDIGGITPGPKGQAASITPSQLPGNVIQITQPPSAPDPTGLAAALKVLGTPDIFRNMSGLDEVSKLLETLSKESSEANIKAMALQAKEKLDNAKGGSGSGGAGAGGSSSGGGSGSSREPASEPDAAKQVDRLKALEYGKSKGLISDEAASNAAEGVVGGGPGGILGAVQQMILGTVPVVKRAQVTFSNPGRRPCCALGQWKLGASGALDPTRLGGHRHGSGLALGGPTGYVYTKTSGLIDLGHIRDLADMTLFIYEAFLTGATLLELYEGTASVFALPADPASALDLAGAIAFVESWAHELTTWPDESSFSPEDLCSNIIGVECAKRAVRAGGSFDAAMDTIVDSLVNGDLKAVPMADTDSVLTKIDGDWFNATLLPPSLTLLRRNFDGTPWPAGMPFDTPVSFAWLNPASFEPLYSEFTYKIRNAVDGKLGVTLVSMKAETAAIRAKFILANPGKDTY</sequence>
<dbReference type="Proteomes" id="UP001242010">
    <property type="component" value="Chromosome"/>
</dbReference>
<evidence type="ECO:0000256" key="1">
    <source>
        <dbReference type="SAM" id="Coils"/>
    </source>
</evidence>